<dbReference type="SUPFAM" id="SSF161111">
    <property type="entry name" value="Cation efflux protein transmembrane domain-like"/>
    <property type="match status" value="1"/>
</dbReference>
<evidence type="ECO:0000259" key="10">
    <source>
        <dbReference type="Pfam" id="PF01545"/>
    </source>
</evidence>
<evidence type="ECO:0000256" key="6">
    <source>
        <dbReference type="ARBA" id="ARBA00023065"/>
    </source>
</evidence>
<comment type="similarity">
    <text evidence="2">Belongs to the cation diffusion facilitator (CDF) transporter (TC 2.A.4) family. SLC30A subfamily.</text>
</comment>
<dbReference type="InterPro" id="IPR027470">
    <property type="entry name" value="Cation_efflux_CTD"/>
</dbReference>
<dbReference type="Pfam" id="PF16916">
    <property type="entry name" value="ZT_dimer"/>
    <property type="match status" value="1"/>
</dbReference>
<evidence type="ECO:0000256" key="5">
    <source>
        <dbReference type="ARBA" id="ARBA00022989"/>
    </source>
</evidence>
<reference evidence="12" key="1">
    <citation type="submission" date="2016-10" db="EMBL/GenBank/DDBJ databases">
        <title>Sequence of Gallionella enrichment culture.</title>
        <authorList>
            <person name="Poehlein A."/>
            <person name="Muehling M."/>
            <person name="Daniel R."/>
        </authorList>
    </citation>
    <scope>NUCLEOTIDE SEQUENCE</scope>
</reference>
<dbReference type="Pfam" id="PF01545">
    <property type="entry name" value="Cation_efflux"/>
    <property type="match status" value="1"/>
</dbReference>
<feature type="transmembrane region" description="Helical" evidence="9">
    <location>
        <begin position="60"/>
        <end position="85"/>
    </location>
</feature>
<keyword evidence="6" id="KW-0406">Ion transport</keyword>
<sequence>MSEQSVAAGDALCEGLSQRSSQGGRVGDATAGDHAGKAHAGHAGHAGHADTVSPDADRRYLMVALGLLVVFMVGEVVVAAVSGSLALLSDAGHMLSDVGAIGASLWAMRLAARPAAGAWTFGWKRAEILSAAGNGITLLVVSGIVAFEAIRRLVDPPPVAGGPVLVVALVGVGVNIAAAWVLAKANRSSLNVEGAYQHILTDLYGFIGTVVAGVIIVTTGYARADAIASLVVVALMLNAAYGLLRDSGRILLEVAPEGVDLEEIRQHLTRTRGVVDVHDLHVWAVRSNLPALSAHVVIDDSCFVDGRAPQLLDELQGCLGAHFDVEHSTFQLEPAAHAGHEQPTHP</sequence>
<dbReference type="InterPro" id="IPR050681">
    <property type="entry name" value="CDF/SLC30A"/>
</dbReference>
<protein>
    <submittedName>
        <fullName evidence="12">Cadmium, cobalt and zinc/H(+)-K(+) antiporter</fullName>
    </submittedName>
</protein>
<keyword evidence="3" id="KW-0813">Transport</keyword>
<dbReference type="GO" id="GO:0005886">
    <property type="term" value="C:plasma membrane"/>
    <property type="evidence" value="ECO:0007669"/>
    <property type="project" value="TreeGrafter"/>
</dbReference>
<dbReference type="SUPFAM" id="SSF160240">
    <property type="entry name" value="Cation efflux protein cytoplasmic domain-like"/>
    <property type="match status" value="1"/>
</dbReference>
<feature type="transmembrane region" description="Helical" evidence="9">
    <location>
        <begin position="91"/>
        <end position="108"/>
    </location>
</feature>
<comment type="caution">
    <text evidence="12">The sequence shown here is derived from an EMBL/GenBank/DDBJ whole genome shotgun (WGS) entry which is preliminary data.</text>
</comment>
<dbReference type="InterPro" id="IPR002524">
    <property type="entry name" value="Cation_efflux"/>
</dbReference>
<evidence type="ECO:0000256" key="1">
    <source>
        <dbReference type="ARBA" id="ARBA00004141"/>
    </source>
</evidence>
<accession>A0A1J5QXR6</accession>
<dbReference type="GO" id="GO:0005385">
    <property type="term" value="F:zinc ion transmembrane transporter activity"/>
    <property type="evidence" value="ECO:0007669"/>
    <property type="project" value="TreeGrafter"/>
</dbReference>
<dbReference type="Gene3D" id="1.20.1510.10">
    <property type="entry name" value="Cation efflux protein transmembrane domain"/>
    <property type="match status" value="1"/>
</dbReference>
<gene>
    <name evidence="12" type="primary">czcD_12</name>
    <name evidence="12" type="ORF">GALL_335410</name>
</gene>
<keyword evidence="4 9" id="KW-0812">Transmembrane</keyword>
<feature type="transmembrane region" description="Helical" evidence="9">
    <location>
        <begin position="227"/>
        <end position="244"/>
    </location>
</feature>
<organism evidence="12">
    <name type="scientific">mine drainage metagenome</name>
    <dbReference type="NCBI Taxonomy" id="410659"/>
    <lineage>
        <taxon>unclassified sequences</taxon>
        <taxon>metagenomes</taxon>
        <taxon>ecological metagenomes</taxon>
    </lineage>
</organism>
<evidence type="ECO:0000256" key="7">
    <source>
        <dbReference type="ARBA" id="ARBA00023136"/>
    </source>
</evidence>
<keyword evidence="7 9" id="KW-0472">Membrane</keyword>
<dbReference type="EMBL" id="MLJW01000603">
    <property type="protein sequence ID" value="OIQ84631.1"/>
    <property type="molecule type" value="Genomic_DNA"/>
</dbReference>
<feature type="transmembrane region" description="Helical" evidence="9">
    <location>
        <begin position="203"/>
        <end position="221"/>
    </location>
</feature>
<evidence type="ECO:0000256" key="2">
    <source>
        <dbReference type="ARBA" id="ARBA00008873"/>
    </source>
</evidence>
<proteinExistence type="inferred from homology"/>
<evidence type="ECO:0000256" key="9">
    <source>
        <dbReference type="SAM" id="Phobius"/>
    </source>
</evidence>
<name>A0A1J5QXR6_9ZZZZ</name>
<feature type="domain" description="Cation efflux protein cytoplasmic" evidence="11">
    <location>
        <begin position="256"/>
        <end position="334"/>
    </location>
</feature>
<dbReference type="InterPro" id="IPR036837">
    <property type="entry name" value="Cation_efflux_CTD_sf"/>
</dbReference>
<evidence type="ECO:0000256" key="8">
    <source>
        <dbReference type="SAM" id="MobiDB-lite"/>
    </source>
</evidence>
<keyword evidence="5 9" id="KW-1133">Transmembrane helix</keyword>
<feature type="transmembrane region" description="Helical" evidence="9">
    <location>
        <begin position="159"/>
        <end position="182"/>
    </location>
</feature>
<dbReference type="InterPro" id="IPR027469">
    <property type="entry name" value="Cation_efflux_TMD_sf"/>
</dbReference>
<evidence type="ECO:0000313" key="12">
    <source>
        <dbReference type="EMBL" id="OIQ84631.1"/>
    </source>
</evidence>
<evidence type="ECO:0000256" key="4">
    <source>
        <dbReference type="ARBA" id="ARBA00022692"/>
    </source>
</evidence>
<feature type="transmembrane region" description="Helical" evidence="9">
    <location>
        <begin position="128"/>
        <end position="147"/>
    </location>
</feature>
<dbReference type="AlphaFoldDB" id="A0A1J5QXR6"/>
<dbReference type="InterPro" id="IPR058533">
    <property type="entry name" value="Cation_efflux_TM"/>
</dbReference>
<feature type="region of interest" description="Disordered" evidence="8">
    <location>
        <begin position="17"/>
        <end position="50"/>
    </location>
</feature>
<evidence type="ECO:0000259" key="11">
    <source>
        <dbReference type="Pfam" id="PF16916"/>
    </source>
</evidence>
<feature type="domain" description="Cation efflux protein transmembrane" evidence="10">
    <location>
        <begin position="61"/>
        <end position="252"/>
    </location>
</feature>
<dbReference type="PANTHER" id="PTHR11562">
    <property type="entry name" value="CATION EFFLUX PROTEIN/ ZINC TRANSPORTER"/>
    <property type="match status" value="1"/>
</dbReference>
<evidence type="ECO:0000256" key="3">
    <source>
        <dbReference type="ARBA" id="ARBA00022448"/>
    </source>
</evidence>
<dbReference type="PANTHER" id="PTHR11562:SF17">
    <property type="entry name" value="RE54080P-RELATED"/>
    <property type="match status" value="1"/>
</dbReference>
<comment type="subcellular location">
    <subcellularLocation>
        <location evidence="1">Membrane</location>
        <topology evidence="1">Multi-pass membrane protein</topology>
    </subcellularLocation>
</comment>
<dbReference type="NCBIfam" id="TIGR01297">
    <property type="entry name" value="CDF"/>
    <property type="match status" value="1"/>
</dbReference>